<sequence length="144" mass="14655">MASRVFGACGAMMMSAAKAGSRSSSLPSPSPAPKSASAPAATGAAKKPKAKAAKSAAPGSALLRPNPVSPALGDFMGGVSEASRSGAVKKIWEHIKANNLQDPANKKLIHCDAKLKTIFEGKDQVGFLEIAKLVSAHFIKSPSS</sequence>
<dbReference type="PANTHER" id="PTHR13844">
    <property type="entry name" value="SWI/SNF-RELATED MATRIX-ASSOCIATED ACTIN-DEPENDENT REGULATOR OF CHROMATIN SUBFAMILY D"/>
    <property type="match status" value="1"/>
</dbReference>
<dbReference type="SUPFAM" id="SSF47592">
    <property type="entry name" value="SWIB/MDM2 domain"/>
    <property type="match status" value="1"/>
</dbReference>
<proteinExistence type="predicted"/>
<dbReference type="Gramene" id="Kaladp0016s0195.1.v1.1">
    <property type="protein sequence ID" value="Kaladp0016s0195.1.v1.1"/>
    <property type="gene ID" value="Kaladp0016s0195.v1.1"/>
</dbReference>
<feature type="region of interest" description="Disordered" evidence="1">
    <location>
        <begin position="17"/>
        <end position="67"/>
    </location>
</feature>
<reference evidence="3" key="1">
    <citation type="submission" date="2021-01" db="UniProtKB">
        <authorList>
            <consortium name="EnsemblPlants"/>
        </authorList>
    </citation>
    <scope>IDENTIFICATION</scope>
</reference>
<dbReference type="InterPro" id="IPR019835">
    <property type="entry name" value="SWIB_domain"/>
</dbReference>
<feature type="compositionally biased region" description="Low complexity" evidence="1">
    <location>
        <begin position="17"/>
        <end position="45"/>
    </location>
</feature>
<dbReference type="Proteomes" id="UP000594263">
    <property type="component" value="Unplaced"/>
</dbReference>
<evidence type="ECO:0000259" key="2">
    <source>
        <dbReference type="PROSITE" id="PS51925"/>
    </source>
</evidence>
<dbReference type="Pfam" id="PF02201">
    <property type="entry name" value="SWIB"/>
    <property type="match status" value="1"/>
</dbReference>
<dbReference type="Gene3D" id="1.10.245.10">
    <property type="entry name" value="SWIB/MDM2 domain"/>
    <property type="match status" value="1"/>
</dbReference>
<dbReference type="InterPro" id="IPR003121">
    <property type="entry name" value="SWIB_MDM2_domain"/>
</dbReference>
<dbReference type="EnsemblPlants" id="Kaladp0016s0195.1.v1.1">
    <property type="protein sequence ID" value="Kaladp0016s0195.1.v1.1"/>
    <property type="gene ID" value="Kaladp0016s0195.v1.1"/>
</dbReference>
<dbReference type="SMART" id="SM00151">
    <property type="entry name" value="SWIB"/>
    <property type="match status" value="1"/>
</dbReference>
<feature type="domain" description="DM2" evidence="2">
    <location>
        <begin position="61"/>
        <end position="140"/>
    </location>
</feature>
<dbReference type="PROSITE" id="PS51925">
    <property type="entry name" value="SWIB_MDM2"/>
    <property type="match status" value="1"/>
</dbReference>
<evidence type="ECO:0000313" key="4">
    <source>
        <dbReference type="Proteomes" id="UP000594263"/>
    </source>
</evidence>
<keyword evidence="4" id="KW-1185">Reference proteome</keyword>
<evidence type="ECO:0000256" key="1">
    <source>
        <dbReference type="SAM" id="MobiDB-lite"/>
    </source>
</evidence>
<dbReference type="OMA" id="NKREIYC"/>
<name>A0A7N0T074_KALFE</name>
<dbReference type="AlphaFoldDB" id="A0A7N0T074"/>
<evidence type="ECO:0000313" key="3">
    <source>
        <dbReference type="EnsemblPlants" id="Kaladp0016s0195.1.v1.1"/>
    </source>
</evidence>
<protein>
    <recommendedName>
        <fullName evidence="2">DM2 domain-containing protein</fullName>
    </recommendedName>
</protein>
<dbReference type="InterPro" id="IPR036885">
    <property type="entry name" value="SWIB_MDM2_dom_sf"/>
</dbReference>
<organism evidence="3 4">
    <name type="scientific">Kalanchoe fedtschenkoi</name>
    <name type="common">Lavender scallops</name>
    <name type="synonym">South American air plant</name>
    <dbReference type="NCBI Taxonomy" id="63787"/>
    <lineage>
        <taxon>Eukaryota</taxon>
        <taxon>Viridiplantae</taxon>
        <taxon>Streptophyta</taxon>
        <taxon>Embryophyta</taxon>
        <taxon>Tracheophyta</taxon>
        <taxon>Spermatophyta</taxon>
        <taxon>Magnoliopsida</taxon>
        <taxon>eudicotyledons</taxon>
        <taxon>Gunneridae</taxon>
        <taxon>Pentapetalae</taxon>
        <taxon>Saxifragales</taxon>
        <taxon>Crassulaceae</taxon>
        <taxon>Kalanchoe</taxon>
    </lineage>
</organism>
<accession>A0A7N0T074</accession>
<dbReference type="CDD" id="cd10567">
    <property type="entry name" value="SWIB-MDM2_like"/>
    <property type="match status" value="1"/>
</dbReference>